<evidence type="ECO:0000313" key="7">
    <source>
        <dbReference type="Proteomes" id="UP001205890"/>
    </source>
</evidence>
<organism evidence="6 7">
    <name type="scientific">Alsobacter ponti</name>
    <dbReference type="NCBI Taxonomy" id="2962936"/>
    <lineage>
        <taxon>Bacteria</taxon>
        <taxon>Pseudomonadati</taxon>
        <taxon>Pseudomonadota</taxon>
        <taxon>Alphaproteobacteria</taxon>
        <taxon>Hyphomicrobiales</taxon>
        <taxon>Alsobacteraceae</taxon>
        <taxon>Alsobacter</taxon>
    </lineage>
</organism>
<dbReference type="Proteomes" id="UP001205890">
    <property type="component" value="Unassembled WGS sequence"/>
</dbReference>
<comment type="subunit">
    <text evidence="5">Homodimer.</text>
</comment>
<dbReference type="InterPro" id="IPR014710">
    <property type="entry name" value="RmlC-like_jellyroll"/>
</dbReference>
<comment type="caution">
    <text evidence="6">The sequence shown here is derived from an EMBL/GenBank/DDBJ whole genome shotgun (WGS) entry which is preliminary data.</text>
</comment>
<evidence type="ECO:0000256" key="4">
    <source>
        <dbReference type="ARBA" id="ARBA00019595"/>
    </source>
</evidence>
<reference evidence="6 7" key="1">
    <citation type="submission" date="2022-07" db="EMBL/GenBank/DDBJ databases">
        <authorList>
            <person name="Li W.-J."/>
            <person name="Deng Q.-Q."/>
        </authorList>
    </citation>
    <scope>NUCLEOTIDE SEQUENCE [LARGE SCALE GENOMIC DNA]</scope>
    <source>
        <strain evidence="6 7">SYSU M60028</strain>
    </source>
</reference>
<dbReference type="GO" id="GO:0008830">
    <property type="term" value="F:dTDP-4-dehydrorhamnose 3,5-epimerase activity"/>
    <property type="evidence" value="ECO:0007669"/>
    <property type="project" value="UniProtKB-EC"/>
</dbReference>
<dbReference type="CDD" id="cd00438">
    <property type="entry name" value="cupin_RmlC"/>
    <property type="match status" value="1"/>
</dbReference>
<comment type="pathway">
    <text evidence="5">Carbohydrate biosynthesis; dTDP-L-rhamnose biosynthesis.</text>
</comment>
<keyword evidence="7" id="KW-1185">Reference proteome</keyword>
<dbReference type="EC" id="5.1.3.13" evidence="3 5"/>
<protein>
    <recommendedName>
        <fullName evidence="4 5">dTDP-4-dehydrorhamnose 3,5-epimerase</fullName>
        <ecNumber evidence="3 5">5.1.3.13</ecNumber>
    </recommendedName>
    <alternativeName>
        <fullName evidence="5">Thymidine diphospho-4-keto-rhamnose 3,5-epimerase</fullName>
    </alternativeName>
</protein>
<dbReference type="EMBL" id="JANCLU010000017">
    <property type="protein sequence ID" value="MCP8940097.1"/>
    <property type="molecule type" value="Genomic_DNA"/>
</dbReference>
<comment type="catalytic activity">
    <reaction evidence="1 5">
        <text>dTDP-4-dehydro-6-deoxy-alpha-D-glucose = dTDP-4-dehydro-beta-L-rhamnose</text>
        <dbReference type="Rhea" id="RHEA:16969"/>
        <dbReference type="ChEBI" id="CHEBI:57649"/>
        <dbReference type="ChEBI" id="CHEBI:62830"/>
        <dbReference type="EC" id="5.1.3.13"/>
    </reaction>
</comment>
<dbReference type="InterPro" id="IPR011051">
    <property type="entry name" value="RmlC_Cupin_sf"/>
</dbReference>
<evidence type="ECO:0000256" key="1">
    <source>
        <dbReference type="ARBA" id="ARBA00001298"/>
    </source>
</evidence>
<evidence type="ECO:0000256" key="5">
    <source>
        <dbReference type="RuleBase" id="RU364069"/>
    </source>
</evidence>
<dbReference type="Pfam" id="PF00908">
    <property type="entry name" value="dTDP_sugar_isom"/>
    <property type="match status" value="1"/>
</dbReference>
<comment type="function">
    <text evidence="2 5">Catalyzes the epimerization of the C3' and C5'positions of dTDP-6-deoxy-D-xylo-4-hexulose, forming dTDP-6-deoxy-L-lyxo-4-hexulose.</text>
</comment>
<keyword evidence="5 6" id="KW-0413">Isomerase</keyword>
<dbReference type="SUPFAM" id="SSF51182">
    <property type="entry name" value="RmlC-like cupins"/>
    <property type="match status" value="1"/>
</dbReference>
<dbReference type="NCBIfam" id="TIGR01221">
    <property type="entry name" value="rmlC"/>
    <property type="match status" value="1"/>
</dbReference>
<name>A0ABT1LF27_9HYPH</name>
<evidence type="ECO:0000256" key="2">
    <source>
        <dbReference type="ARBA" id="ARBA00001997"/>
    </source>
</evidence>
<evidence type="ECO:0000313" key="6">
    <source>
        <dbReference type="EMBL" id="MCP8940097.1"/>
    </source>
</evidence>
<accession>A0ABT1LF27</accession>
<dbReference type="PANTHER" id="PTHR21047">
    <property type="entry name" value="DTDP-6-DEOXY-D-GLUCOSE-3,5 EPIMERASE"/>
    <property type="match status" value="1"/>
</dbReference>
<proteinExistence type="inferred from homology"/>
<sequence length="175" mass="19232">MKLVPTELPGVMVVEAEPVGDERGLFARVYDADAFAAAGLPTDWPQCNLSWNPVRHTLRGMHFQTGEAAEPKLVRCTRGRVFDVAVDLRPASPGFRRWVGVELDADRRNALYVPPGCAHGFLTLTQEAEVLYMMGARYRPEAASGVRWNDPAFAIAWPAAPALIGPRDASWPDFG</sequence>
<comment type="similarity">
    <text evidence="5">Belongs to the dTDP-4-dehydrorhamnose 3,5-epimerase family.</text>
</comment>
<dbReference type="PANTHER" id="PTHR21047:SF2">
    <property type="entry name" value="THYMIDINE DIPHOSPHO-4-KETO-RHAMNOSE 3,5-EPIMERASE"/>
    <property type="match status" value="1"/>
</dbReference>
<gene>
    <name evidence="6" type="primary">rfbC</name>
    <name evidence="6" type="ORF">NK718_16340</name>
</gene>
<evidence type="ECO:0000256" key="3">
    <source>
        <dbReference type="ARBA" id="ARBA00012098"/>
    </source>
</evidence>
<dbReference type="Gene3D" id="2.60.120.10">
    <property type="entry name" value="Jelly Rolls"/>
    <property type="match status" value="1"/>
</dbReference>
<dbReference type="RefSeq" id="WP_254744427.1">
    <property type="nucleotide sequence ID" value="NZ_JANCLU010000017.1"/>
</dbReference>
<dbReference type="InterPro" id="IPR000888">
    <property type="entry name" value="RmlC-like"/>
</dbReference>